<dbReference type="NCBIfam" id="TIGR00128">
    <property type="entry name" value="fabD"/>
    <property type="match status" value="1"/>
</dbReference>
<evidence type="ECO:0000256" key="2">
    <source>
        <dbReference type="ARBA" id="ARBA00018953"/>
    </source>
</evidence>
<comment type="catalytic activity">
    <reaction evidence="5 6">
        <text>holo-[ACP] + malonyl-CoA = malonyl-[ACP] + CoA</text>
        <dbReference type="Rhea" id="RHEA:41792"/>
        <dbReference type="Rhea" id="RHEA-COMP:9623"/>
        <dbReference type="Rhea" id="RHEA-COMP:9685"/>
        <dbReference type="ChEBI" id="CHEBI:57287"/>
        <dbReference type="ChEBI" id="CHEBI:57384"/>
        <dbReference type="ChEBI" id="CHEBI:64479"/>
        <dbReference type="ChEBI" id="CHEBI:78449"/>
        <dbReference type="EC" id="2.3.1.39"/>
    </reaction>
</comment>
<evidence type="ECO:0000313" key="8">
    <source>
        <dbReference type="EMBL" id="CAH2030997.1"/>
    </source>
</evidence>
<keyword evidence="4 6" id="KW-0012">Acyltransferase</keyword>
<dbReference type="SUPFAM" id="SSF55048">
    <property type="entry name" value="Probable ACP-binding domain of malonyl-CoA ACP transacylase"/>
    <property type="match status" value="1"/>
</dbReference>
<dbReference type="SUPFAM" id="SSF52151">
    <property type="entry name" value="FabD/lysophospholipase-like"/>
    <property type="match status" value="1"/>
</dbReference>
<dbReference type="InterPro" id="IPR024925">
    <property type="entry name" value="Malonyl_CoA-ACP_transAc"/>
</dbReference>
<proteinExistence type="inferred from homology"/>
<evidence type="ECO:0000256" key="1">
    <source>
        <dbReference type="ARBA" id="ARBA00013258"/>
    </source>
</evidence>
<protein>
    <recommendedName>
        <fullName evidence="2 6">Malonyl CoA-acyl carrier protein transacylase</fullName>
        <ecNumber evidence="1 6">2.3.1.39</ecNumber>
    </recommendedName>
</protein>
<evidence type="ECO:0000256" key="5">
    <source>
        <dbReference type="ARBA" id="ARBA00048462"/>
    </source>
</evidence>
<dbReference type="SMART" id="SM00827">
    <property type="entry name" value="PKS_AT"/>
    <property type="match status" value="1"/>
</dbReference>
<dbReference type="InterPro" id="IPR050858">
    <property type="entry name" value="Mal-CoA-ACP_Trans/PKS_FabD"/>
</dbReference>
<name>A0ABN8HI90_9BACT</name>
<evidence type="ECO:0000256" key="6">
    <source>
        <dbReference type="PIRNR" id="PIRNR000446"/>
    </source>
</evidence>
<dbReference type="InterPro" id="IPR014043">
    <property type="entry name" value="Acyl_transferase_dom"/>
</dbReference>
<reference evidence="8 9" key="1">
    <citation type="submission" date="2022-03" db="EMBL/GenBank/DDBJ databases">
        <authorList>
            <person name="Koch H."/>
        </authorList>
    </citation>
    <scope>NUCLEOTIDE SEQUENCE [LARGE SCALE GENOMIC DNA]</scope>
    <source>
        <strain evidence="8 9">G1</strain>
    </source>
</reference>
<dbReference type="RefSeq" id="WP_305731860.1">
    <property type="nucleotide sequence ID" value="NZ_OW150024.1"/>
</dbReference>
<dbReference type="Pfam" id="PF00698">
    <property type="entry name" value="Acyl_transf_1"/>
    <property type="match status" value="1"/>
</dbReference>
<accession>A0ABN8HI90</accession>
<evidence type="ECO:0000256" key="3">
    <source>
        <dbReference type="ARBA" id="ARBA00022679"/>
    </source>
</evidence>
<dbReference type="InterPro" id="IPR001227">
    <property type="entry name" value="Ac_transferase_dom_sf"/>
</dbReference>
<dbReference type="InterPro" id="IPR004410">
    <property type="entry name" value="Malonyl_CoA-ACP_transAc_FabD"/>
</dbReference>
<dbReference type="InterPro" id="IPR016036">
    <property type="entry name" value="Malonyl_transacylase_ACP-bd"/>
</dbReference>
<dbReference type="PANTHER" id="PTHR42681:SF1">
    <property type="entry name" value="MALONYL-COA-ACYL CARRIER PROTEIN TRANSACYLASE, MITOCHONDRIAL"/>
    <property type="match status" value="1"/>
</dbReference>
<organism evidence="8 9">
    <name type="scientific">Trichlorobacter ammonificans</name>
    <dbReference type="NCBI Taxonomy" id="2916410"/>
    <lineage>
        <taxon>Bacteria</taxon>
        <taxon>Pseudomonadati</taxon>
        <taxon>Thermodesulfobacteriota</taxon>
        <taxon>Desulfuromonadia</taxon>
        <taxon>Geobacterales</taxon>
        <taxon>Geobacteraceae</taxon>
        <taxon>Trichlorobacter</taxon>
    </lineage>
</organism>
<dbReference type="Gene3D" id="3.30.70.250">
    <property type="entry name" value="Malonyl-CoA ACP transacylase, ACP-binding"/>
    <property type="match status" value="1"/>
</dbReference>
<gene>
    <name evidence="8" type="primary">fabD</name>
    <name evidence="8" type="ORF">GEAMG1_1183</name>
</gene>
<dbReference type="GO" id="GO:0004312">
    <property type="term" value="F:fatty acid synthase activity"/>
    <property type="evidence" value="ECO:0007669"/>
    <property type="project" value="UniProtKB-EC"/>
</dbReference>
<dbReference type="EMBL" id="OW150024">
    <property type="protein sequence ID" value="CAH2030997.1"/>
    <property type="molecule type" value="Genomic_DNA"/>
</dbReference>
<dbReference type="EC" id="2.3.1.39" evidence="1 6"/>
<dbReference type="PANTHER" id="PTHR42681">
    <property type="entry name" value="MALONYL-COA-ACYL CARRIER PROTEIN TRANSACYLASE, MITOCHONDRIAL"/>
    <property type="match status" value="1"/>
</dbReference>
<comment type="similarity">
    <text evidence="6">Belongs to the fabD family.</text>
</comment>
<feature type="domain" description="Malonyl-CoA:ACP transacylase (MAT)" evidence="7">
    <location>
        <begin position="7"/>
        <end position="305"/>
    </location>
</feature>
<evidence type="ECO:0000259" key="7">
    <source>
        <dbReference type="SMART" id="SM00827"/>
    </source>
</evidence>
<evidence type="ECO:0000256" key="4">
    <source>
        <dbReference type="ARBA" id="ARBA00023315"/>
    </source>
</evidence>
<dbReference type="GO" id="GO:0004314">
    <property type="term" value="F:[acyl-carrier-protein] S-malonyltransferase activity"/>
    <property type="evidence" value="ECO:0007669"/>
    <property type="project" value="UniProtKB-EC"/>
</dbReference>
<evidence type="ECO:0000313" key="9">
    <source>
        <dbReference type="Proteomes" id="UP001295463"/>
    </source>
</evidence>
<keyword evidence="3 6" id="KW-0808">Transferase</keyword>
<dbReference type="Proteomes" id="UP001295463">
    <property type="component" value="Chromosome"/>
</dbReference>
<dbReference type="InterPro" id="IPR016035">
    <property type="entry name" value="Acyl_Trfase/lysoPLipase"/>
</dbReference>
<keyword evidence="9" id="KW-1185">Reference proteome</keyword>
<dbReference type="GO" id="GO:0004321">
    <property type="term" value="F:fatty-acyl-CoA synthase activity"/>
    <property type="evidence" value="ECO:0007669"/>
    <property type="project" value="UniProtKB-EC"/>
</dbReference>
<dbReference type="Gene3D" id="3.40.366.10">
    <property type="entry name" value="Malonyl-Coenzyme A Acyl Carrier Protein, domain 2"/>
    <property type="match status" value="1"/>
</dbReference>
<dbReference type="PIRSF" id="PIRSF000446">
    <property type="entry name" value="Mct"/>
    <property type="match status" value="1"/>
</dbReference>
<sequence>MSTTAFLFPGQGSQYAGMGKELAAEFAVARQTFEEADEALGFKLSALCFNGPEEDLKLTFNTQPAILVTSIAALRVVKQETGLSAACVAGHSLGEYSALVCSGALSLADAARTVRARGTFMQEAVPVGVGAMAAMLSIEADELAAICAEAAQGEVVAPANFNSPGQIVIAGHATAVNRAIEIAKGKGYRKAMLLPVSAPFHCSLMQPAADRLTAVLEQVAVQELAVPVITNVEATANRDAGRVRQLLVAQVCAPVRWEQSVQEMGRLGITRCIEIGPGKVLSGLVKRISKEISTVSVEDTATLKALTAA</sequence>